<dbReference type="PANTHER" id="PTHR30353">
    <property type="entry name" value="INNER MEMBRANE PROTEIN DEDA-RELATED"/>
    <property type="match status" value="1"/>
</dbReference>
<name>A0A1F6YDA9_9BACT</name>
<keyword evidence="5 7" id="KW-1133">Transmembrane helix</keyword>
<protein>
    <recommendedName>
        <fullName evidence="8">VTT domain-containing protein</fullName>
    </recommendedName>
</protein>
<dbReference type="AlphaFoldDB" id="A0A1F6YDA9"/>
<evidence type="ECO:0000256" key="6">
    <source>
        <dbReference type="ARBA" id="ARBA00023136"/>
    </source>
</evidence>
<dbReference type="PANTHER" id="PTHR30353:SF15">
    <property type="entry name" value="INNER MEMBRANE PROTEIN YABI"/>
    <property type="match status" value="1"/>
</dbReference>
<evidence type="ECO:0000256" key="7">
    <source>
        <dbReference type="RuleBase" id="RU367016"/>
    </source>
</evidence>
<comment type="caution">
    <text evidence="9">The sequence shown here is derived from an EMBL/GenBank/DDBJ whole genome shotgun (WGS) entry which is preliminary data.</text>
</comment>
<dbReference type="Proteomes" id="UP000176826">
    <property type="component" value="Unassembled WGS sequence"/>
</dbReference>
<sequence>MEHHQVLVYFLIFVGIIFEGEFILLCTGILMYLGALNFYFTFIFVLMGGLSKTFLGYYIGSFIYNKWNHIKFFKYIEKRVFNIMPHFEQKPFWSIFVSKFIMMNHMVIVYAGYKKIDFKKYLKAEILATAIWAPLLLSLGYVFSYTALQVSREIWRFSMVVLVLFIMFILFDKLVSWLYELFEEFYNDNN</sequence>
<evidence type="ECO:0000313" key="10">
    <source>
        <dbReference type="Proteomes" id="UP000176826"/>
    </source>
</evidence>
<dbReference type="InterPro" id="IPR032818">
    <property type="entry name" value="DedA-like"/>
</dbReference>
<feature type="transmembrane region" description="Helical" evidence="7">
    <location>
        <begin position="38"/>
        <end position="59"/>
    </location>
</feature>
<reference evidence="9 10" key="1">
    <citation type="journal article" date="2016" name="Nat. Commun.">
        <title>Thousands of microbial genomes shed light on interconnected biogeochemical processes in an aquifer system.</title>
        <authorList>
            <person name="Anantharaman K."/>
            <person name="Brown C.T."/>
            <person name="Hug L.A."/>
            <person name="Sharon I."/>
            <person name="Castelle C.J."/>
            <person name="Probst A.J."/>
            <person name="Thomas B.C."/>
            <person name="Singh A."/>
            <person name="Wilkins M.J."/>
            <person name="Karaoz U."/>
            <person name="Brodie E.L."/>
            <person name="Williams K.H."/>
            <person name="Hubbard S.S."/>
            <person name="Banfield J.F."/>
        </authorList>
    </citation>
    <scope>NUCLEOTIDE SEQUENCE [LARGE SCALE GENOMIC DNA]</scope>
</reference>
<gene>
    <name evidence="9" type="ORF">A3F97_01120</name>
</gene>
<dbReference type="InterPro" id="IPR032816">
    <property type="entry name" value="VTT_dom"/>
</dbReference>
<feature type="transmembrane region" description="Helical" evidence="7">
    <location>
        <begin position="92"/>
        <end position="113"/>
    </location>
</feature>
<keyword evidence="3 7" id="KW-1003">Cell membrane</keyword>
<evidence type="ECO:0000256" key="5">
    <source>
        <dbReference type="ARBA" id="ARBA00022989"/>
    </source>
</evidence>
<feature type="transmembrane region" description="Helical" evidence="7">
    <location>
        <begin position="125"/>
        <end position="148"/>
    </location>
</feature>
<organism evidence="9 10">
    <name type="scientific">Candidatus Nomurabacteria bacterium RIFCSPLOWO2_12_FULL_41_10</name>
    <dbReference type="NCBI Taxonomy" id="1801795"/>
    <lineage>
        <taxon>Bacteria</taxon>
        <taxon>Candidatus Nomuraibacteriota</taxon>
    </lineage>
</organism>
<evidence type="ECO:0000256" key="2">
    <source>
        <dbReference type="ARBA" id="ARBA00010792"/>
    </source>
</evidence>
<feature type="transmembrane region" description="Helical" evidence="7">
    <location>
        <begin position="154"/>
        <end position="171"/>
    </location>
</feature>
<dbReference type="EMBL" id="MFVT01000006">
    <property type="protein sequence ID" value="OGJ04300.1"/>
    <property type="molecule type" value="Genomic_DNA"/>
</dbReference>
<evidence type="ECO:0000259" key="8">
    <source>
        <dbReference type="Pfam" id="PF09335"/>
    </source>
</evidence>
<accession>A0A1F6YDA9</accession>
<evidence type="ECO:0000256" key="1">
    <source>
        <dbReference type="ARBA" id="ARBA00004651"/>
    </source>
</evidence>
<keyword evidence="4 7" id="KW-0812">Transmembrane</keyword>
<keyword evidence="6 7" id="KW-0472">Membrane</keyword>
<comment type="similarity">
    <text evidence="2 7">Belongs to the DedA family.</text>
</comment>
<dbReference type="Pfam" id="PF09335">
    <property type="entry name" value="VTT_dom"/>
    <property type="match status" value="1"/>
</dbReference>
<evidence type="ECO:0000313" key="9">
    <source>
        <dbReference type="EMBL" id="OGJ04300.1"/>
    </source>
</evidence>
<evidence type="ECO:0000256" key="3">
    <source>
        <dbReference type="ARBA" id="ARBA00022475"/>
    </source>
</evidence>
<feature type="domain" description="VTT" evidence="8">
    <location>
        <begin position="23"/>
        <end position="141"/>
    </location>
</feature>
<dbReference type="GO" id="GO:0005886">
    <property type="term" value="C:plasma membrane"/>
    <property type="evidence" value="ECO:0007669"/>
    <property type="project" value="UniProtKB-SubCell"/>
</dbReference>
<proteinExistence type="inferred from homology"/>
<comment type="subcellular location">
    <subcellularLocation>
        <location evidence="1 7">Cell membrane</location>
        <topology evidence="1 7">Multi-pass membrane protein</topology>
    </subcellularLocation>
</comment>
<feature type="transmembrane region" description="Helical" evidence="7">
    <location>
        <begin position="6"/>
        <end position="31"/>
    </location>
</feature>
<evidence type="ECO:0000256" key="4">
    <source>
        <dbReference type="ARBA" id="ARBA00022692"/>
    </source>
</evidence>